<dbReference type="Gene3D" id="3.30.2010.10">
    <property type="entry name" value="Metalloproteases ('zincins'), catalytic domain"/>
    <property type="match status" value="1"/>
</dbReference>
<feature type="transmembrane region" description="Helical" evidence="7">
    <location>
        <begin position="93"/>
        <end position="113"/>
    </location>
</feature>
<dbReference type="Pfam" id="PF23368">
    <property type="entry name" value="DUF7092"/>
    <property type="match status" value="1"/>
</dbReference>
<dbReference type="PATRIC" id="fig|693.5.peg.2824"/>
<evidence type="ECO:0000313" key="11">
    <source>
        <dbReference type="Proteomes" id="UP000037515"/>
    </source>
</evidence>
<dbReference type="STRING" id="693.AKJ17_13785"/>
<keyword evidence="2" id="KW-0479">Metal-binding</keyword>
<dbReference type="PANTHER" id="PTHR22726">
    <property type="entry name" value="METALLOENDOPEPTIDASE OMA1"/>
    <property type="match status" value="1"/>
</dbReference>
<keyword evidence="3 6" id="KW-0378">Hydrolase</keyword>
<dbReference type="InterPro" id="IPR051156">
    <property type="entry name" value="Mito/Outer_Membr_Metalloprot"/>
</dbReference>
<evidence type="ECO:0000256" key="1">
    <source>
        <dbReference type="ARBA" id="ARBA00022670"/>
    </source>
</evidence>
<comment type="similarity">
    <text evidence="6">Belongs to the peptidase M48 family.</text>
</comment>
<dbReference type="GO" id="GO:0016020">
    <property type="term" value="C:membrane"/>
    <property type="evidence" value="ECO:0007669"/>
    <property type="project" value="TreeGrafter"/>
</dbReference>
<dbReference type="OrthoDB" id="9810445at2"/>
<keyword evidence="11" id="KW-1185">Reference proteome</keyword>
<keyword evidence="7" id="KW-0812">Transmembrane</keyword>
<keyword evidence="5 6" id="KW-0482">Metalloprotease</keyword>
<evidence type="ECO:0000256" key="7">
    <source>
        <dbReference type="SAM" id="Phobius"/>
    </source>
</evidence>
<proteinExistence type="inferred from homology"/>
<evidence type="ECO:0000259" key="8">
    <source>
        <dbReference type="Pfam" id="PF01435"/>
    </source>
</evidence>
<name>A0A0M0HL53_VIBNE</name>
<comment type="cofactor">
    <cofactor evidence="6">
        <name>Zn(2+)</name>
        <dbReference type="ChEBI" id="CHEBI:29105"/>
    </cofactor>
    <text evidence="6">Binds 1 zinc ion per subunit.</text>
</comment>
<reference evidence="11" key="1">
    <citation type="submission" date="2015-08" db="EMBL/GenBank/DDBJ databases">
        <title>Vibrio galatheae sp. nov., a novel member of the Vibrionaceae family isolated from the Solomon Islands.</title>
        <authorList>
            <person name="Giubergia S."/>
            <person name="Machado H."/>
            <person name="Mateiu R.V."/>
            <person name="Gram L."/>
        </authorList>
    </citation>
    <scope>NUCLEOTIDE SEQUENCE [LARGE SCALE GENOMIC DNA]</scope>
    <source>
        <strain evidence="11">DSM 19584</strain>
    </source>
</reference>
<dbReference type="Proteomes" id="UP000037515">
    <property type="component" value="Unassembled WGS sequence"/>
</dbReference>
<keyword evidence="7" id="KW-1133">Transmembrane helix</keyword>
<evidence type="ECO:0000256" key="6">
    <source>
        <dbReference type="RuleBase" id="RU003983"/>
    </source>
</evidence>
<evidence type="ECO:0000256" key="2">
    <source>
        <dbReference type="ARBA" id="ARBA00022723"/>
    </source>
</evidence>
<dbReference type="EMBL" id="LHPJ01000011">
    <property type="protein sequence ID" value="KOO02804.1"/>
    <property type="molecule type" value="Genomic_DNA"/>
</dbReference>
<feature type="domain" description="Peptidase M48" evidence="8">
    <location>
        <begin position="154"/>
        <end position="330"/>
    </location>
</feature>
<dbReference type="InterPro" id="IPR055518">
    <property type="entry name" value="DUF7092"/>
</dbReference>
<evidence type="ECO:0000256" key="3">
    <source>
        <dbReference type="ARBA" id="ARBA00022801"/>
    </source>
</evidence>
<evidence type="ECO:0000313" key="10">
    <source>
        <dbReference type="EMBL" id="KOO02804.1"/>
    </source>
</evidence>
<dbReference type="PANTHER" id="PTHR22726:SF24">
    <property type="entry name" value="M48 FAMILY METALLOPEPTIDASE"/>
    <property type="match status" value="1"/>
</dbReference>
<organism evidence="10 11">
    <name type="scientific">Vibrio nereis</name>
    <dbReference type="NCBI Taxonomy" id="693"/>
    <lineage>
        <taxon>Bacteria</taxon>
        <taxon>Pseudomonadati</taxon>
        <taxon>Pseudomonadota</taxon>
        <taxon>Gammaproteobacteria</taxon>
        <taxon>Vibrionales</taxon>
        <taxon>Vibrionaceae</taxon>
        <taxon>Vibrio</taxon>
    </lineage>
</organism>
<protein>
    <submittedName>
        <fullName evidence="10">Zn-dependent protease</fullName>
    </submittedName>
</protein>
<dbReference type="RefSeq" id="WP_053396402.1">
    <property type="nucleotide sequence ID" value="NZ_LHPJ01000011.1"/>
</dbReference>
<dbReference type="InterPro" id="IPR001915">
    <property type="entry name" value="Peptidase_M48"/>
</dbReference>
<dbReference type="AlphaFoldDB" id="A0A0M0HL53"/>
<dbReference type="CDD" id="cd07332">
    <property type="entry name" value="M48C_Oma1_like"/>
    <property type="match status" value="1"/>
</dbReference>
<dbReference type="GO" id="GO:0004222">
    <property type="term" value="F:metalloendopeptidase activity"/>
    <property type="evidence" value="ECO:0007669"/>
    <property type="project" value="InterPro"/>
</dbReference>
<dbReference type="GO" id="GO:0051603">
    <property type="term" value="P:proteolysis involved in protein catabolic process"/>
    <property type="evidence" value="ECO:0007669"/>
    <property type="project" value="TreeGrafter"/>
</dbReference>
<dbReference type="GO" id="GO:0046872">
    <property type="term" value="F:metal ion binding"/>
    <property type="evidence" value="ECO:0007669"/>
    <property type="project" value="UniProtKB-KW"/>
</dbReference>
<sequence>MLISGTAFPPKSSVRYEAELDVTQPDSLCLHVDDLIVSCDMKYVEVSVPVGHLPIRFKFPDGWVFIAERTTQMTQWLQRHRKVGVVDKIESNVFAWLLSAVACLGVILGGYYYGLPWVSEKVALVVPDSVAVALGDEILDAFDDQWGESQLSDLQQEAIRQRVESHLESLEALPYPLEIVFRSSEMGANAFALPGGKIVLLDQLVELADNDQQLDSIILHEIGHIHHRHMMEKLVHSSLLSVGVALITGESSGIVDNLAGLGVFFLSNGHSRDAESEADSYAKHAMITVYGSSEPMAEMFELFQDQEMVEIPEWLSSHPDFEQRIQEAREP</sequence>
<keyword evidence="4 6" id="KW-0862">Zinc</keyword>
<comment type="caution">
    <text evidence="10">The sequence shown here is derived from an EMBL/GenBank/DDBJ whole genome shotgun (WGS) entry which is preliminary data.</text>
</comment>
<gene>
    <name evidence="10" type="ORF">AKJ17_13785</name>
</gene>
<dbReference type="Pfam" id="PF01435">
    <property type="entry name" value="Peptidase_M48"/>
    <property type="match status" value="1"/>
</dbReference>
<feature type="domain" description="DUF7092" evidence="9">
    <location>
        <begin position="3"/>
        <end position="80"/>
    </location>
</feature>
<keyword evidence="7" id="KW-0472">Membrane</keyword>
<evidence type="ECO:0000256" key="4">
    <source>
        <dbReference type="ARBA" id="ARBA00022833"/>
    </source>
</evidence>
<accession>A0A0M0HL53</accession>
<evidence type="ECO:0000259" key="9">
    <source>
        <dbReference type="Pfam" id="PF23368"/>
    </source>
</evidence>
<keyword evidence="1 6" id="KW-0645">Protease</keyword>
<evidence type="ECO:0000256" key="5">
    <source>
        <dbReference type="ARBA" id="ARBA00023049"/>
    </source>
</evidence>